<dbReference type="PANTHER" id="PTHR34613:SF1">
    <property type="entry name" value="SLL6017 PROTEIN"/>
    <property type="match status" value="1"/>
</dbReference>
<sequence length="268" mass="31193">MSYDNACKYLAEQYPAEFVRWLLGVEPQQIEVLKTELTLEPIRADSVTFLRTDNRILHIEFQTITTSTPALNFRMLDYSVRLKRQYRCLVVQVLIFLQETTNEVAFTEEYRDDTTIHYYRVVRLWEQESTQFLSNPAFLPLAPLTRTTSPQGLLAQVAEQVATISDREERQNIAGCVEILAGLRFEKDLIRQLLREDIMKDSVIYQDIVQKEALKLISRLLKRRFGALNTSLLDRVRSLSAEQLEELGEALLDFSEVADLEIWLNQQN</sequence>
<proteinExistence type="predicted"/>
<dbReference type="OrthoDB" id="508261at2"/>
<evidence type="ECO:0000313" key="3">
    <source>
        <dbReference type="Proteomes" id="UP000218287"/>
    </source>
</evidence>
<accession>A0A1Z4GAZ9</accession>
<dbReference type="Proteomes" id="UP000218287">
    <property type="component" value="Chromosome"/>
</dbReference>
<reference evidence="2 3" key="1">
    <citation type="submission" date="2017-06" db="EMBL/GenBank/DDBJ databases">
        <title>Genome sequencing of cyanobaciteial culture collection at National Institute for Environmental Studies (NIES).</title>
        <authorList>
            <person name="Hirose Y."/>
            <person name="Shimura Y."/>
            <person name="Fujisawa T."/>
            <person name="Nakamura Y."/>
            <person name="Kawachi M."/>
        </authorList>
    </citation>
    <scope>NUCLEOTIDE SEQUENCE [LARGE SCALE GENOMIC DNA]</scope>
    <source>
        <strain evidence="2 3">NIES-21</strain>
    </source>
</reference>
<dbReference type="Pfam" id="PF14261">
    <property type="entry name" value="DUF4351"/>
    <property type="match status" value="1"/>
</dbReference>
<dbReference type="InterPro" id="IPR025587">
    <property type="entry name" value="DUF4351"/>
</dbReference>
<evidence type="ECO:0000259" key="1">
    <source>
        <dbReference type="Pfam" id="PF14261"/>
    </source>
</evidence>
<feature type="domain" description="DUF4351" evidence="1">
    <location>
        <begin position="206"/>
        <end position="264"/>
    </location>
</feature>
<gene>
    <name evidence="2" type="ORF">NIES21_04530</name>
</gene>
<dbReference type="AlphaFoldDB" id="A0A1Z4GAZ9"/>
<dbReference type="EMBL" id="AP018174">
    <property type="protein sequence ID" value="BAY14695.1"/>
    <property type="molecule type" value="Genomic_DNA"/>
</dbReference>
<evidence type="ECO:0000313" key="2">
    <source>
        <dbReference type="EMBL" id="BAY14695.1"/>
    </source>
</evidence>
<protein>
    <recommendedName>
        <fullName evidence="1">DUF4351 domain-containing protein</fullName>
    </recommendedName>
</protein>
<dbReference type="PANTHER" id="PTHR34613">
    <property type="entry name" value="SLL0800 PROTEIN"/>
    <property type="match status" value="1"/>
</dbReference>
<name>A0A1Z4GAZ9_9CYAN</name>
<keyword evidence="3" id="KW-1185">Reference proteome</keyword>
<organism evidence="2 3">
    <name type="scientific">Anabaenopsis circularis NIES-21</name>
    <dbReference type="NCBI Taxonomy" id="1085406"/>
    <lineage>
        <taxon>Bacteria</taxon>
        <taxon>Bacillati</taxon>
        <taxon>Cyanobacteriota</taxon>
        <taxon>Cyanophyceae</taxon>
        <taxon>Nostocales</taxon>
        <taxon>Nodulariaceae</taxon>
        <taxon>Anabaenopsis</taxon>
    </lineage>
</organism>